<dbReference type="SMART" id="SM00568">
    <property type="entry name" value="GRAM"/>
    <property type="match status" value="1"/>
</dbReference>
<evidence type="ECO:0000256" key="3">
    <source>
        <dbReference type="SAM" id="Phobius"/>
    </source>
</evidence>
<protein>
    <recommendedName>
        <fullName evidence="4">VASt domain-containing protein</fullName>
    </recommendedName>
</protein>
<dbReference type="InterPro" id="IPR031968">
    <property type="entry name" value="VASt"/>
</dbReference>
<dbReference type="PROSITE" id="PS51778">
    <property type="entry name" value="VAST"/>
    <property type="match status" value="1"/>
</dbReference>
<dbReference type="GO" id="GO:0032366">
    <property type="term" value="P:intracellular sterol transport"/>
    <property type="evidence" value="ECO:0007669"/>
    <property type="project" value="TreeGrafter"/>
</dbReference>
<dbReference type="GO" id="GO:0005886">
    <property type="term" value="C:plasma membrane"/>
    <property type="evidence" value="ECO:0007669"/>
    <property type="project" value="TreeGrafter"/>
</dbReference>
<evidence type="ECO:0000256" key="1">
    <source>
        <dbReference type="ARBA" id="ARBA00004370"/>
    </source>
</evidence>
<keyword evidence="2 3" id="KW-0472">Membrane</keyword>
<dbReference type="AlphaFoldDB" id="A0A8S1KAA8"/>
<dbReference type="GO" id="GO:0120015">
    <property type="term" value="F:sterol transfer activity"/>
    <property type="evidence" value="ECO:0007669"/>
    <property type="project" value="TreeGrafter"/>
</dbReference>
<dbReference type="EMBL" id="CAJJDM010000014">
    <property type="protein sequence ID" value="CAD8051651.1"/>
    <property type="molecule type" value="Genomic_DNA"/>
</dbReference>
<evidence type="ECO:0000256" key="2">
    <source>
        <dbReference type="ARBA" id="ARBA00023136"/>
    </source>
</evidence>
<dbReference type="Pfam" id="PF16016">
    <property type="entry name" value="VASt"/>
    <property type="match status" value="1"/>
</dbReference>
<reference evidence="5" key="1">
    <citation type="submission" date="2021-01" db="EMBL/GenBank/DDBJ databases">
        <authorList>
            <consortium name="Genoscope - CEA"/>
            <person name="William W."/>
        </authorList>
    </citation>
    <scope>NUCLEOTIDE SEQUENCE</scope>
</reference>
<organism evidence="5 6">
    <name type="scientific">Paramecium primaurelia</name>
    <dbReference type="NCBI Taxonomy" id="5886"/>
    <lineage>
        <taxon>Eukaryota</taxon>
        <taxon>Sar</taxon>
        <taxon>Alveolata</taxon>
        <taxon>Ciliophora</taxon>
        <taxon>Intramacronucleata</taxon>
        <taxon>Oligohymenophorea</taxon>
        <taxon>Peniculida</taxon>
        <taxon>Parameciidae</taxon>
        <taxon>Paramecium</taxon>
    </lineage>
</organism>
<evidence type="ECO:0000313" key="6">
    <source>
        <dbReference type="Proteomes" id="UP000688137"/>
    </source>
</evidence>
<keyword evidence="3" id="KW-1133">Transmembrane helix</keyword>
<evidence type="ECO:0000313" key="5">
    <source>
        <dbReference type="EMBL" id="CAD8051651.1"/>
    </source>
</evidence>
<dbReference type="PANTHER" id="PTHR23319">
    <property type="entry name" value="GRAM DOMAIN CONTAINING 1B, ISOFORM E"/>
    <property type="match status" value="1"/>
</dbReference>
<comment type="subcellular location">
    <subcellularLocation>
        <location evidence="1">Membrane</location>
    </subcellularLocation>
</comment>
<evidence type="ECO:0000259" key="4">
    <source>
        <dbReference type="PROSITE" id="PS51778"/>
    </source>
</evidence>
<dbReference type="GO" id="GO:0005789">
    <property type="term" value="C:endoplasmic reticulum membrane"/>
    <property type="evidence" value="ECO:0007669"/>
    <property type="project" value="TreeGrafter"/>
</dbReference>
<feature type="transmembrane region" description="Helical" evidence="3">
    <location>
        <begin position="370"/>
        <end position="390"/>
    </location>
</feature>
<gene>
    <name evidence="5" type="ORF">PPRIM_AZ9-3.1.T0180264</name>
</gene>
<dbReference type="InterPro" id="IPR004182">
    <property type="entry name" value="GRAM"/>
</dbReference>
<keyword evidence="6" id="KW-1185">Reference proteome</keyword>
<name>A0A8S1KAA8_PARPR</name>
<dbReference type="GO" id="GO:0140268">
    <property type="term" value="C:endoplasmic reticulum-plasma membrane contact site"/>
    <property type="evidence" value="ECO:0007669"/>
    <property type="project" value="TreeGrafter"/>
</dbReference>
<dbReference type="PANTHER" id="PTHR23319:SF4">
    <property type="entry name" value="GRAM DOMAIN CONTAINING 1B, ISOFORM E"/>
    <property type="match status" value="1"/>
</dbReference>
<dbReference type="OMA" id="NGFHDKE"/>
<keyword evidence="3" id="KW-0812">Transmembrane</keyword>
<proteinExistence type="predicted"/>
<dbReference type="Proteomes" id="UP000688137">
    <property type="component" value="Unassembled WGS sequence"/>
</dbReference>
<dbReference type="GO" id="GO:0032934">
    <property type="term" value="F:sterol binding"/>
    <property type="evidence" value="ECO:0007669"/>
    <property type="project" value="TreeGrafter"/>
</dbReference>
<dbReference type="Pfam" id="PF02893">
    <property type="entry name" value="GRAM"/>
    <property type="match status" value="1"/>
</dbReference>
<comment type="caution">
    <text evidence="5">The sequence shown here is derived from an EMBL/GenBank/DDBJ whole genome shotgun (WGS) entry which is preliminary data.</text>
</comment>
<feature type="domain" description="VASt" evidence="4">
    <location>
        <begin position="145"/>
        <end position="316"/>
    </location>
</feature>
<accession>A0A8S1KAA8</accession>
<dbReference type="InterPro" id="IPR051482">
    <property type="entry name" value="Cholesterol_transport"/>
</dbReference>
<sequence>MSAKDLLIQLFGLPKGEIIFQDYSCALKGLISKYGRIFIAENHICFYANLAGSKTNLVIKLDDINKLDSKNKNDIDIILKDGRVFCFNGFHDKEQVYNLMNALISGQPLQNQQTSQTTTDSAREDESQIENAEVEIQFLQQGASMDQEICKFTFSFSLDKFFEFFFADDALVYSIADHRQSEKDTDIQLTKWTPVEDNPQMFQREMKNVIKLTGVPFKDKSRMHKLFTYKKEADKLIYTCTTHTLDVPYGNCFQAEEKWEVSQLEDNKCLLKIFASVVFTKSTMMKGTIMSKTMSGLKEDYEKWINNVKIRLEAMAKSQKSQSSNINHEYEDSKKLDDNILNKIMQTSQSHQQKQNISQSQIYQGRKSELLYLLSIFLLIIIMLIQIGILNKQSQKLENLEQLVLQLQQR</sequence>